<sequence>MDGHPGELFEHEYCRHFKVAHNADAHLGTLRFGHLPVGSFLALLPKDEPPKMFQSHVEIRSRAYELFDDLLAEKEALPKAVASLNTVWLKVQFSVDFEVKVKVPTKEKLTEVKARIPTKIWAGDRPQVPTKKNLTPFCGCDLSRDNHRSSKADSLRKSKRNRDRRET</sequence>
<evidence type="ECO:0000256" key="1">
    <source>
        <dbReference type="SAM" id="MobiDB-lite"/>
    </source>
</evidence>
<feature type="compositionally biased region" description="Basic and acidic residues" evidence="1">
    <location>
        <begin position="143"/>
        <end position="156"/>
    </location>
</feature>
<accession>A0AAD6SMI7</accession>
<evidence type="ECO:0000313" key="3">
    <source>
        <dbReference type="Proteomes" id="UP001218188"/>
    </source>
</evidence>
<comment type="caution">
    <text evidence="2">The sequence shown here is derived from an EMBL/GenBank/DDBJ whole genome shotgun (WGS) entry which is preliminary data.</text>
</comment>
<organism evidence="2 3">
    <name type="scientific">Mycena alexandri</name>
    <dbReference type="NCBI Taxonomy" id="1745969"/>
    <lineage>
        <taxon>Eukaryota</taxon>
        <taxon>Fungi</taxon>
        <taxon>Dikarya</taxon>
        <taxon>Basidiomycota</taxon>
        <taxon>Agaricomycotina</taxon>
        <taxon>Agaricomycetes</taxon>
        <taxon>Agaricomycetidae</taxon>
        <taxon>Agaricales</taxon>
        <taxon>Marasmiineae</taxon>
        <taxon>Mycenaceae</taxon>
        <taxon>Mycena</taxon>
    </lineage>
</organism>
<feature type="region of interest" description="Disordered" evidence="1">
    <location>
        <begin position="143"/>
        <end position="167"/>
    </location>
</feature>
<gene>
    <name evidence="2" type="ORF">C8F04DRAFT_1188746</name>
</gene>
<proteinExistence type="predicted"/>
<keyword evidence="3" id="KW-1185">Reference proteome</keyword>
<reference evidence="2" key="1">
    <citation type="submission" date="2023-03" db="EMBL/GenBank/DDBJ databases">
        <title>Massive genome expansion in bonnet fungi (Mycena s.s.) driven by repeated elements and novel gene families across ecological guilds.</title>
        <authorList>
            <consortium name="Lawrence Berkeley National Laboratory"/>
            <person name="Harder C.B."/>
            <person name="Miyauchi S."/>
            <person name="Viragh M."/>
            <person name="Kuo A."/>
            <person name="Thoen E."/>
            <person name="Andreopoulos B."/>
            <person name="Lu D."/>
            <person name="Skrede I."/>
            <person name="Drula E."/>
            <person name="Henrissat B."/>
            <person name="Morin E."/>
            <person name="Kohler A."/>
            <person name="Barry K."/>
            <person name="LaButti K."/>
            <person name="Morin E."/>
            <person name="Salamov A."/>
            <person name="Lipzen A."/>
            <person name="Mereny Z."/>
            <person name="Hegedus B."/>
            <person name="Baldrian P."/>
            <person name="Stursova M."/>
            <person name="Weitz H."/>
            <person name="Taylor A."/>
            <person name="Grigoriev I.V."/>
            <person name="Nagy L.G."/>
            <person name="Martin F."/>
            <person name="Kauserud H."/>
        </authorList>
    </citation>
    <scope>NUCLEOTIDE SEQUENCE</scope>
    <source>
        <strain evidence="2">CBHHK200</strain>
    </source>
</reference>
<name>A0AAD6SMI7_9AGAR</name>
<evidence type="ECO:0000313" key="2">
    <source>
        <dbReference type="EMBL" id="KAJ7028377.1"/>
    </source>
</evidence>
<feature type="compositionally biased region" description="Basic residues" evidence="1">
    <location>
        <begin position="157"/>
        <end position="167"/>
    </location>
</feature>
<protein>
    <submittedName>
        <fullName evidence="2">Uncharacterized protein</fullName>
    </submittedName>
</protein>
<dbReference type="Proteomes" id="UP001218188">
    <property type="component" value="Unassembled WGS sequence"/>
</dbReference>
<dbReference type="EMBL" id="JARJCM010000113">
    <property type="protein sequence ID" value="KAJ7028377.1"/>
    <property type="molecule type" value="Genomic_DNA"/>
</dbReference>
<dbReference type="AlphaFoldDB" id="A0AAD6SMI7"/>